<evidence type="ECO:0000256" key="1">
    <source>
        <dbReference type="ARBA" id="ARBA00022441"/>
    </source>
</evidence>
<sequence>MTPVFLVGTCSNSQLIKADEESRDFVDEAKNYLLLPQERGRMQGPRTRPRRPVNPYEFLFAVGGWCSGDAIQTVERYDPVREEWSMVASMNKRRCGVGVAVLDNIIYAIGGHDGTSYLQTVEKFDPNDENAWSTAVAPTSTCRTSVGVAVLNGWVLMYLYAIGGQDGGSCLDLVERYDQANNKWERKASMKTRRLGVGVAVLNEFVYAVGGSDGGKPWDSVEKYNPKNDTWQKVCSMSTARKHLGCAVYNDYIYAVGGRDDCTELNSVERYCDKDDRWTPVVAMQMKRSGVGLAVVGGQLLETEEKRVQAAKLGKKGLQIQNIIKSMEDSPFFAQMKGQLDGLVERGIFNIHCYGLGSPANSRSSRHQTALLGPMLLYLPHVPLWLIDWLLYLRRDETSPTVLIVNNFENIIETQSNEERSELKILNRYLSNMTVLTCLPVENNWEDELTAFNSLAIIKLPGKDIDVSDIEYAKDAMPYSLLVKPDYFNPDIF</sequence>
<dbReference type="PANTHER" id="PTHR45632:SF17">
    <property type="entry name" value="KELCH-LIKE PROTEIN 31"/>
    <property type="match status" value="1"/>
</dbReference>
<dbReference type="InterPro" id="IPR012942">
    <property type="entry name" value="SRR1-like"/>
</dbReference>
<dbReference type="PANTHER" id="PTHR45632">
    <property type="entry name" value="LD33804P"/>
    <property type="match status" value="1"/>
</dbReference>
<organism evidence="3 4">
    <name type="scientific">Oikopleura dioica</name>
    <name type="common">Tunicate</name>
    <dbReference type="NCBI Taxonomy" id="34765"/>
    <lineage>
        <taxon>Eukaryota</taxon>
        <taxon>Metazoa</taxon>
        <taxon>Chordata</taxon>
        <taxon>Tunicata</taxon>
        <taxon>Appendicularia</taxon>
        <taxon>Copelata</taxon>
        <taxon>Oikopleuridae</taxon>
        <taxon>Oikopleura</taxon>
    </lineage>
</organism>
<proteinExistence type="predicted"/>
<reference evidence="3 4" key="1">
    <citation type="submission" date="2021-04" db="EMBL/GenBank/DDBJ databases">
        <authorList>
            <person name="Bliznina A."/>
        </authorList>
    </citation>
    <scope>NUCLEOTIDE SEQUENCE [LARGE SCALE GENOMIC DNA]</scope>
</reference>
<accession>A0ABN7SUA4</accession>
<dbReference type="EMBL" id="OU015566">
    <property type="protein sequence ID" value="CAG5107808.1"/>
    <property type="molecule type" value="Genomic_DNA"/>
</dbReference>
<evidence type="ECO:0000313" key="3">
    <source>
        <dbReference type="EMBL" id="CAG5107808.1"/>
    </source>
</evidence>
<protein>
    <submittedName>
        <fullName evidence="3">Oidioi.mRNA.OKI2018_I69.chr1.g3497.t1.cds</fullName>
    </submittedName>
</protein>
<dbReference type="InterPro" id="IPR015915">
    <property type="entry name" value="Kelch-typ_b-propeller"/>
</dbReference>
<evidence type="ECO:0000313" key="4">
    <source>
        <dbReference type="Proteomes" id="UP001158576"/>
    </source>
</evidence>
<evidence type="ECO:0000259" key="2">
    <source>
        <dbReference type="Pfam" id="PF07985"/>
    </source>
</evidence>
<dbReference type="Gene3D" id="2.120.10.80">
    <property type="entry name" value="Kelch-type beta propeller"/>
    <property type="match status" value="1"/>
</dbReference>
<dbReference type="Pfam" id="PF07985">
    <property type="entry name" value="SRR1"/>
    <property type="match status" value="1"/>
</dbReference>
<dbReference type="SUPFAM" id="SSF50965">
    <property type="entry name" value="Galactose oxidase, central domain"/>
    <property type="match status" value="1"/>
</dbReference>
<dbReference type="InterPro" id="IPR006652">
    <property type="entry name" value="Kelch_1"/>
</dbReference>
<feature type="domain" description="SRR1-like" evidence="2">
    <location>
        <begin position="374"/>
        <end position="457"/>
    </location>
</feature>
<gene>
    <name evidence="3" type="ORF">OKIOD_LOCUS12262</name>
</gene>
<name>A0ABN7SUA4_OIKDI</name>
<keyword evidence="4" id="KW-1185">Reference proteome</keyword>
<dbReference type="Pfam" id="PF01344">
    <property type="entry name" value="Kelch_1"/>
    <property type="match status" value="5"/>
</dbReference>
<keyword evidence="1" id="KW-0880">Kelch repeat</keyword>
<dbReference type="SMART" id="SM00612">
    <property type="entry name" value="Kelch"/>
    <property type="match status" value="5"/>
</dbReference>
<dbReference type="InterPro" id="IPR011043">
    <property type="entry name" value="Gal_Oxase/kelch_b-propeller"/>
</dbReference>
<dbReference type="Proteomes" id="UP001158576">
    <property type="component" value="Chromosome 1"/>
</dbReference>